<evidence type="ECO:0000313" key="6">
    <source>
        <dbReference type="EMBL" id="MBA4601473.1"/>
    </source>
</evidence>
<organism evidence="6 7">
    <name type="scientific">Thermoactinomyces mirandus</name>
    <dbReference type="NCBI Taxonomy" id="2756294"/>
    <lineage>
        <taxon>Bacteria</taxon>
        <taxon>Bacillati</taxon>
        <taxon>Bacillota</taxon>
        <taxon>Bacilli</taxon>
        <taxon>Bacillales</taxon>
        <taxon>Thermoactinomycetaceae</taxon>
        <taxon>Thermoactinomyces</taxon>
    </lineage>
</organism>
<keyword evidence="4" id="KW-0472">Membrane</keyword>
<feature type="coiled-coil region" evidence="3">
    <location>
        <begin position="21"/>
        <end position="55"/>
    </location>
</feature>
<dbReference type="InterPro" id="IPR041916">
    <property type="entry name" value="Anti_sigma_zinc_sf"/>
</dbReference>
<dbReference type="InterPro" id="IPR027383">
    <property type="entry name" value="Znf_put"/>
</dbReference>
<dbReference type="Pfam" id="PF13490">
    <property type="entry name" value="zf-HC2"/>
    <property type="match status" value="1"/>
</dbReference>
<feature type="transmembrane region" description="Helical" evidence="4">
    <location>
        <begin position="142"/>
        <end position="161"/>
    </location>
</feature>
<protein>
    <recommendedName>
        <fullName evidence="2">Anti-sigma-W factor RsiW</fullName>
    </recommendedName>
</protein>
<evidence type="ECO:0000256" key="1">
    <source>
        <dbReference type="ARBA" id="ARBA00024353"/>
    </source>
</evidence>
<dbReference type="AlphaFoldDB" id="A0A7W1XQM3"/>
<dbReference type="RefSeq" id="WP_181737953.1">
    <property type="nucleotide sequence ID" value="NZ_JACEOL010000009.1"/>
</dbReference>
<evidence type="ECO:0000313" key="7">
    <source>
        <dbReference type="Proteomes" id="UP000538292"/>
    </source>
</evidence>
<dbReference type="Proteomes" id="UP000538292">
    <property type="component" value="Unassembled WGS sequence"/>
</dbReference>
<comment type="caution">
    <text evidence="6">The sequence shown here is derived from an EMBL/GenBank/DDBJ whole genome shotgun (WGS) entry which is preliminary data.</text>
</comment>
<proteinExistence type="inferred from homology"/>
<dbReference type="EMBL" id="JACEOL010000009">
    <property type="protein sequence ID" value="MBA4601473.1"/>
    <property type="molecule type" value="Genomic_DNA"/>
</dbReference>
<keyword evidence="3" id="KW-0175">Coiled coil</keyword>
<feature type="domain" description="Putative zinc-finger" evidence="5">
    <location>
        <begin position="5"/>
        <end position="39"/>
    </location>
</feature>
<accession>A0A7W1XQM3</accession>
<evidence type="ECO:0000259" key="5">
    <source>
        <dbReference type="Pfam" id="PF13490"/>
    </source>
</evidence>
<gene>
    <name evidence="6" type="ORF">H2C83_03880</name>
</gene>
<name>A0A7W1XQM3_9BACL</name>
<evidence type="ECO:0000256" key="2">
    <source>
        <dbReference type="ARBA" id="ARBA00024438"/>
    </source>
</evidence>
<comment type="similarity">
    <text evidence="1">Belongs to the zinc-associated anti-sigma factor (ZAS) superfamily. Anti-sigma-W factor family.</text>
</comment>
<reference evidence="6 7" key="1">
    <citation type="submission" date="2020-07" db="EMBL/GenBank/DDBJ databases">
        <title>Thermoactinomyces phylogeny.</title>
        <authorList>
            <person name="Dunlap C."/>
        </authorList>
    </citation>
    <scope>NUCLEOTIDE SEQUENCE [LARGE SCALE GENOMIC DNA]</scope>
    <source>
        <strain evidence="6 7">AMNI-1</strain>
    </source>
</reference>
<feature type="transmembrane region" description="Helical" evidence="4">
    <location>
        <begin position="70"/>
        <end position="89"/>
    </location>
</feature>
<sequence>MNSDCKEMEFLIQLYVDGEMKRDDRQRLEKHLNECKRCRDELVKLEQLVSSLEQLGERERLLARSRLLKMVKWAVVIASIILFFFASPFHANLLPPLQPDQNERKMTGVDWRLKALTKNNEASYILQSHIIQHFEPKQWSGVISGISGTAFIYPGAVPVFIKRASVMVKQLSRPEIIIFRIPNTDKEIQKWYDNWTNQILQSSY</sequence>
<keyword evidence="7" id="KW-1185">Reference proteome</keyword>
<keyword evidence="4" id="KW-0812">Transmembrane</keyword>
<dbReference type="Gene3D" id="1.10.10.1320">
    <property type="entry name" value="Anti-sigma factor, zinc-finger domain"/>
    <property type="match status" value="1"/>
</dbReference>
<evidence type="ECO:0000256" key="3">
    <source>
        <dbReference type="SAM" id="Coils"/>
    </source>
</evidence>
<keyword evidence="4" id="KW-1133">Transmembrane helix</keyword>
<evidence type="ECO:0000256" key="4">
    <source>
        <dbReference type="SAM" id="Phobius"/>
    </source>
</evidence>